<evidence type="ECO:0000256" key="6">
    <source>
        <dbReference type="HAMAP-Rule" id="MF_00122"/>
    </source>
</evidence>
<organism evidence="7 8">
    <name type="scientific">Calderihabitans maritimus</name>
    <dbReference type="NCBI Taxonomy" id="1246530"/>
    <lineage>
        <taxon>Bacteria</taxon>
        <taxon>Bacillati</taxon>
        <taxon>Bacillota</taxon>
        <taxon>Clostridia</taxon>
        <taxon>Neomoorellales</taxon>
        <taxon>Calderihabitantaceae</taxon>
        <taxon>Calderihabitans</taxon>
    </lineage>
</organism>
<dbReference type="Gene3D" id="1.10.20.60">
    <property type="entry name" value="Glu-tRNAGln amidotransferase C subunit, N-terminal domain"/>
    <property type="match status" value="1"/>
</dbReference>
<evidence type="ECO:0000256" key="2">
    <source>
        <dbReference type="ARBA" id="ARBA00011123"/>
    </source>
</evidence>
<evidence type="ECO:0000313" key="7">
    <source>
        <dbReference type="EMBL" id="GAW91609.1"/>
    </source>
</evidence>
<dbReference type="SUPFAM" id="SSF141000">
    <property type="entry name" value="Glu-tRNAGln amidotransferase C subunit"/>
    <property type="match status" value="1"/>
</dbReference>
<dbReference type="HAMAP" id="MF_00122">
    <property type="entry name" value="GatC"/>
    <property type="match status" value="1"/>
</dbReference>
<dbReference type="GO" id="GO:0050567">
    <property type="term" value="F:glutaminyl-tRNA synthase (glutamine-hydrolyzing) activity"/>
    <property type="evidence" value="ECO:0007669"/>
    <property type="project" value="UniProtKB-UniRule"/>
</dbReference>
<name>A0A1Z5HPZ7_9FIRM</name>
<protein>
    <recommendedName>
        <fullName evidence="6">Aspartyl/glutamyl-tRNA(Asn/Gln) amidotransferase subunit C</fullName>
        <shortName evidence="6">Asp/Glu-ADT subunit C</shortName>
        <ecNumber evidence="6">6.3.5.-</ecNumber>
    </recommendedName>
</protein>
<evidence type="ECO:0000313" key="8">
    <source>
        <dbReference type="Proteomes" id="UP000197032"/>
    </source>
</evidence>
<dbReference type="AlphaFoldDB" id="A0A1Z5HPZ7"/>
<keyword evidence="6" id="KW-0547">Nucleotide-binding</keyword>
<proteinExistence type="inferred from homology"/>
<dbReference type="PANTHER" id="PTHR15004:SF0">
    <property type="entry name" value="GLUTAMYL-TRNA(GLN) AMIDOTRANSFERASE SUBUNIT C, MITOCHONDRIAL"/>
    <property type="match status" value="1"/>
</dbReference>
<dbReference type="EMBL" id="BDGJ01000020">
    <property type="protein sequence ID" value="GAW91609.1"/>
    <property type="molecule type" value="Genomic_DNA"/>
</dbReference>
<keyword evidence="8" id="KW-1185">Reference proteome</keyword>
<keyword evidence="6" id="KW-0436">Ligase</keyword>
<dbReference type="GO" id="GO:0006450">
    <property type="term" value="P:regulation of translational fidelity"/>
    <property type="evidence" value="ECO:0007669"/>
    <property type="project" value="InterPro"/>
</dbReference>
<evidence type="ECO:0000256" key="3">
    <source>
        <dbReference type="ARBA" id="ARBA00024799"/>
    </source>
</evidence>
<keyword evidence="7" id="KW-0808">Transferase</keyword>
<comment type="catalytic activity">
    <reaction evidence="5 6">
        <text>L-glutamyl-tRNA(Gln) + L-glutamine + ATP + H2O = L-glutaminyl-tRNA(Gln) + L-glutamate + ADP + phosphate + H(+)</text>
        <dbReference type="Rhea" id="RHEA:17521"/>
        <dbReference type="Rhea" id="RHEA-COMP:9681"/>
        <dbReference type="Rhea" id="RHEA-COMP:9684"/>
        <dbReference type="ChEBI" id="CHEBI:15377"/>
        <dbReference type="ChEBI" id="CHEBI:15378"/>
        <dbReference type="ChEBI" id="CHEBI:29985"/>
        <dbReference type="ChEBI" id="CHEBI:30616"/>
        <dbReference type="ChEBI" id="CHEBI:43474"/>
        <dbReference type="ChEBI" id="CHEBI:58359"/>
        <dbReference type="ChEBI" id="CHEBI:78520"/>
        <dbReference type="ChEBI" id="CHEBI:78521"/>
        <dbReference type="ChEBI" id="CHEBI:456216"/>
    </reaction>
</comment>
<keyword evidence="6" id="KW-0648">Protein biosynthesis</keyword>
<gene>
    <name evidence="6" type="primary">gatC</name>
    <name evidence="7" type="ORF">KKC1_07700</name>
</gene>
<dbReference type="NCBIfam" id="TIGR00135">
    <property type="entry name" value="gatC"/>
    <property type="match status" value="1"/>
</dbReference>
<comment type="subunit">
    <text evidence="2 6">Heterotrimer of A, B and C subunits.</text>
</comment>
<dbReference type="GO" id="GO:0050566">
    <property type="term" value="F:asparaginyl-tRNA synthase (glutamine-hydrolyzing) activity"/>
    <property type="evidence" value="ECO:0007669"/>
    <property type="project" value="RHEA"/>
</dbReference>
<dbReference type="GO" id="GO:0006412">
    <property type="term" value="P:translation"/>
    <property type="evidence" value="ECO:0007669"/>
    <property type="project" value="UniProtKB-UniRule"/>
</dbReference>
<dbReference type="GO" id="GO:0070681">
    <property type="term" value="P:glutaminyl-tRNAGln biosynthesis via transamidation"/>
    <property type="evidence" value="ECO:0007669"/>
    <property type="project" value="TreeGrafter"/>
</dbReference>
<comment type="caution">
    <text evidence="7">The sequence shown here is derived from an EMBL/GenBank/DDBJ whole genome shotgun (WGS) entry which is preliminary data.</text>
</comment>
<dbReference type="InterPro" id="IPR003837">
    <property type="entry name" value="GatC"/>
</dbReference>
<evidence type="ECO:0000256" key="5">
    <source>
        <dbReference type="ARBA" id="ARBA00047913"/>
    </source>
</evidence>
<comment type="catalytic activity">
    <reaction evidence="4 6">
        <text>L-aspartyl-tRNA(Asn) + L-glutamine + ATP + H2O = L-asparaginyl-tRNA(Asn) + L-glutamate + ADP + phosphate + 2 H(+)</text>
        <dbReference type="Rhea" id="RHEA:14513"/>
        <dbReference type="Rhea" id="RHEA-COMP:9674"/>
        <dbReference type="Rhea" id="RHEA-COMP:9677"/>
        <dbReference type="ChEBI" id="CHEBI:15377"/>
        <dbReference type="ChEBI" id="CHEBI:15378"/>
        <dbReference type="ChEBI" id="CHEBI:29985"/>
        <dbReference type="ChEBI" id="CHEBI:30616"/>
        <dbReference type="ChEBI" id="CHEBI:43474"/>
        <dbReference type="ChEBI" id="CHEBI:58359"/>
        <dbReference type="ChEBI" id="CHEBI:78515"/>
        <dbReference type="ChEBI" id="CHEBI:78516"/>
        <dbReference type="ChEBI" id="CHEBI:456216"/>
    </reaction>
</comment>
<keyword evidence="6" id="KW-0067">ATP-binding</keyword>
<dbReference type="GO" id="GO:0016740">
    <property type="term" value="F:transferase activity"/>
    <property type="evidence" value="ECO:0007669"/>
    <property type="project" value="UniProtKB-KW"/>
</dbReference>
<evidence type="ECO:0000256" key="1">
    <source>
        <dbReference type="ARBA" id="ARBA00010757"/>
    </source>
</evidence>
<dbReference type="EC" id="6.3.5.-" evidence="6"/>
<accession>A0A1Z5HPZ7</accession>
<dbReference type="Proteomes" id="UP000197032">
    <property type="component" value="Unassembled WGS sequence"/>
</dbReference>
<comment type="function">
    <text evidence="3 6">Allows the formation of correctly charged Asn-tRNA(Asn) or Gln-tRNA(Gln) through the transamidation of misacylated Asp-tRNA(Asn) or Glu-tRNA(Gln) in organisms which lack either or both of asparaginyl-tRNA or glutaminyl-tRNA synthetases. The reaction takes place in the presence of glutamine and ATP through an activated phospho-Asp-tRNA(Asn) or phospho-Glu-tRNA(Gln).</text>
</comment>
<evidence type="ECO:0000256" key="4">
    <source>
        <dbReference type="ARBA" id="ARBA00047380"/>
    </source>
</evidence>
<dbReference type="PANTHER" id="PTHR15004">
    <property type="entry name" value="GLUTAMYL-TRNA(GLN) AMIDOTRANSFERASE SUBUNIT C, MITOCHONDRIAL"/>
    <property type="match status" value="1"/>
</dbReference>
<dbReference type="InterPro" id="IPR036113">
    <property type="entry name" value="Asp/Glu-ADT_sf_sub_c"/>
</dbReference>
<reference evidence="8" key="1">
    <citation type="journal article" date="2017" name="Appl. Environ. Microbiol.">
        <title>Genomic analysis of Calderihabitans maritimus KKC1, a thermophilic hydrogenogenic carboxydotrophic bacterium isolated from marine sediment.</title>
        <authorList>
            <person name="Omae K."/>
            <person name="Yoneda Y."/>
            <person name="Fukuyama Y."/>
            <person name="Yoshida T."/>
            <person name="Sako Y."/>
        </authorList>
    </citation>
    <scope>NUCLEOTIDE SEQUENCE [LARGE SCALE GENOMIC DNA]</scope>
    <source>
        <strain evidence="8">KKC1</strain>
    </source>
</reference>
<dbReference type="GO" id="GO:0005524">
    <property type="term" value="F:ATP binding"/>
    <property type="evidence" value="ECO:0007669"/>
    <property type="project" value="UniProtKB-KW"/>
</dbReference>
<dbReference type="Pfam" id="PF02686">
    <property type="entry name" value="GatC"/>
    <property type="match status" value="1"/>
</dbReference>
<comment type="similarity">
    <text evidence="1 6">Belongs to the GatC family.</text>
</comment>
<sequence length="96" mass="11162">MKVMISKKEVEHVALLARLELSEEEKEMYTQQLGSILEYINKLNELDTENVEPTAHVLPMRNVFREDQSRTWLDNETALANAPSKQDGYFKVPRIV</sequence>